<dbReference type="InterPro" id="IPR050130">
    <property type="entry name" value="ClpA_ClpB"/>
</dbReference>
<comment type="caution">
    <text evidence="7">The sequence shown here is derived from an EMBL/GenBank/DDBJ whole genome shotgun (WGS) entry which is preliminary data.</text>
</comment>
<dbReference type="Pfam" id="PF07724">
    <property type="entry name" value="AAA_2"/>
    <property type="match status" value="1"/>
</dbReference>
<evidence type="ECO:0000256" key="1">
    <source>
        <dbReference type="ARBA" id="ARBA00022741"/>
    </source>
</evidence>
<proteinExistence type="predicted"/>
<dbReference type="PANTHER" id="PTHR11638">
    <property type="entry name" value="ATP-DEPENDENT CLP PROTEASE"/>
    <property type="match status" value="1"/>
</dbReference>
<feature type="coiled-coil region" evidence="4">
    <location>
        <begin position="1727"/>
        <end position="1788"/>
    </location>
</feature>
<evidence type="ECO:0000313" key="7">
    <source>
        <dbReference type="EMBL" id="RVX19796.1"/>
    </source>
</evidence>
<feature type="compositionally biased region" description="Basic and acidic residues" evidence="5">
    <location>
        <begin position="1"/>
        <end position="24"/>
    </location>
</feature>
<dbReference type="InterPro" id="IPR018368">
    <property type="entry name" value="ClpA/B_CS1"/>
</dbReference>
<dbReference type="InterPro" id="IPR003959">
    <property type="entry name" value="ATPase_AAA_core"/>
</dbReference>
<dbReference type="CDD" id="cd19499">
    <property type="entry name" value="RecA-like_ClpB_Hsp104-like"/>
    <property type="match status" value="1"/>
</dbReference>
<evidence type="ECO:0000256" key="2">
    <source>
        <dbReference type="ARBA" id="ARBA00022840"/>
    </source>
</evidence>
<evidence type="ECO:0000259" key="6">
    <source>
        <dbReference type="SMART" id="SM00382"/>
    </source>
</evidence>
<dbReference type="Proteomes" id="UP000288805">
    <property type="component" value="Unassembled WGS sequence"/>
</dbReference>
<dbReference type="PRINTS" id="PR00300">
    <property type="entry name" value="CLPPROTEASEA"/>
</dbReference>
<dbReference type="InterPro" id="IPR003593">
    <property type="entry name" value="AAA+_ATPase"/>
</dbReference>
<feature type="region of interest" description="Disordered" evidence="5">
    <location>
        <begin position="1"/>
        <end position="28"/>
    </location>
</feature>
<dbReference type="Pfam" id="PF14111">
    <property type="entry name" value="DUF4283"/>
    <property type="match status" value="1"/>
</dbReference>
<dbReference type="InterPro" id="IPR025558">
    <property type="entry name" value="DUF4283"/>
</dbReference>
<sequence>MRESESEGFRGVESKEGESRAENRGRRKGNRVVVESKLFEVETEERNGKRHVVISESKGELVSWVRLGPASVGLVLEGLSQCLRNGEEGRWEKGWKEKGRFYSMVREANRAGCFIRLGVTDMEKRRFGICIPRGGKEKGGWLAVKEALRREGCWLDEKESDQGVRESGKLYAEVVKGSELRDTTRFRVEIKEEETKNNVSRLRQCLIGKWSPSSAREEDLACLGWAAARAWGLRGKLGLARLGKGCALLEFEKEEEAEKVLASGERLVGGIQMGLEVWSPKFGCAPEGENRKEAWVRIVGLPISLWVPSILKRMGEACGGFLDVDPLTERKEDMEWARIRVKLPEGVLPSSMEIGVEGEVYVVTLWCEILPEIRKKKGDGRDGCGRQRGEVRGEEEPRAGWRVGENLGAVSKEQRRSEDGTGKQGQKWDYGQITQGGPVNKKDEWAAMGKEGGPAEGKASDGLELLSHGPAIKVGGGLGQMRVQKNGMDYGDGLGLKLEEEFIKCREKEANGMQQQALQCSVAERAIMDEALRYGSVSNLRGGPPEGKQDGARSLRGPSVSREDCWDLIEINSDALEVQNPECTPVLMESQAQRSEKETKWEDSSLAKFSKLLGFSVEGLEREILDFLSKIRKRRERIHSKGLLEKSKFERELKRGANDVNKRRIIKSVIRKQKVDLFCIQETKIQLMTDGMVKSLGVGRFLDWRTIEAAGAAGGVLICWDKRSLELLEWEEGQFSISCKFRTVENGAIWVFTGGDFNVILSQGERSRQGRISPAMRRFAQVMNDLELVDLPLQGGTFTWSGGFQNQAWARLDRFENMWLKVEGFKDLLRSWWQGMSVSGRASYRLATKLKVIKQNLKVWNKEVFGNLESNKMAALQQVDYWDQVEGERGLTEEELSRRKEVKDDYAKWVRLEEIHWRQLSRELWLREGDRNTGYFHRMANAHRRRQSMDKIKINGVWLSEEQDVKNGIVDAFQRLLTEDSEWKADIGGLDLNQISQQEADTLELPFTEEEVHLALMGMNGDKAPGPDGFTGAFWQFCWEFVKEEILEMFKEFHEQKAFLKSLNTTFLVLIPKKGGAEELGDFRPISLVGGLYKLLAKVLANRIKNVVGKVVSSDQNAFVMNRQILDASLIANELAFSPALEDFGKATPIPILVHYGDGGVERLYSEGCGRGLHFRVQDSEGQGASSASGLRINLAKSEIIPVGEVEEILEMAVELGCKVGKLPSTYLGLPLGAPNKAERVGWGGGKDEGKYGKKSPPCQLGEGVYGQGEGGLGLRKLIPLNKALLGKWVWRFANAKEEMWKRVLVAKYGQEEFGWRTKKANGVFGVGVWKEVMKEADWCWDKMNFKVGKGTKIRFWKDPWCGEVELARRFPQLFNMAAQRSATVGELWDHNPDLGSWNLRFLRGFNDWELNMVVELLQILRSQRITMEEDLALWKGGKNGKFEVKEAYELLISHSTLLFPKKGIWVENVPSKLAFFAWEATWGRVLTLDRLQKRGWQLPNRCYLCGMDEENVNHLLIHCTVARVLWGIVLGLVGAQWVFPESVKEVIVSWKVDFTGYGFMLAGAKFRGDFEERLKAVLKEVTASNGQIILFIDEIHTVVGAGAVSGAMDAGNLLKPMLGRGSSKCSVVSLQLKTQFPFFVDCVNAMSFIMGVKISDSALVSAAVLADRYITERFLPDKAIDLVDEAAAKLKIEITSKPTELDEIDRAKQKDLTDQWEQEKVLMTRIRSIKEEIDRVNLEMESAEREYNLNRAAELKYGTLISLQRQLEEAEKNLANYRKSGKSLLREEVTDLDIAEIVSKWTGITLVKPTAIREGQVSLARTSSAPKGGLSDPIRPIASFMFMGPTGVGKTELAKALAGYLFNTENALVRIDMTEYMEKHAVSRLVGAPPGYVGYEEGGQLTEVVRRRPYSVVLFDEIEKAHHDVFNILLQLLDDGRITDSQGRTVSFTNCVVIMTSNIGSHYILETLQSTDKKEAVYEIMKKQVVELARQTFRPEFMNRIDEYIVFQPLDSKEISKIVEIQMNRLRERLKQKKIDLHYTKEAVELWGRKALTQISEQGQSRG</sequence>
<evidence type="ECO:0000256" key="5">
    <source>
        <dbReference type="SAM" id="MobiDB-lite"/>
    </source>
</evidence>
<dbReference type="EMBL" id="QGNW01000008">
    <property type="protein sequence ID" value="RVX19796.1"/>
    <property type="molecule type" value="Genomic_DNA"/>
</dbReference>
<dbReference type="InterPro" id="IPR019489">
    <property type="entry name" value="Clp_ATPase_C"/>
</dbReference>
<dbReference type="SUPFAM" id="SSF52540">
    <property type="entry name" value="P-loop containing nucleoside triphosphate hydrolases"/>
    <property type="match status" value="2"/>
</dbReference>
<feature type="region of interest" description="Disordered" evidence="5">
    <location>
        <begin position="377"/>
        <end position="460"/>
    </location>
</feature>
<protein>
    <submittedName>
        <fullName evidence="7">Chaperone protein ClpB4, mitochondrial</fullName>
    </submittedName>
</protein>
<dbReference type="FunFam" id="3.40.50.300:FF:000025">
    <property type="entry name" value="ATP-dependent Clp protease subunit"/>
    <property type="match status" value="1"/>
</dbReference>
<dbReference type="Pfam" id="PF17871">
    <property type="entry name" value="AAA_lid_9"/>
    <property type="match status" value="1"/>
</dbReference>
<keyword evidence="3" id="KW-0143">Chaperone</keyword>
<dbReference type="InterPro" id="IPR041546">
    <property type="entry name" value="ClpA/ClpB_AAA_lid"/>
</dbReference>
<keyword evidence="1" id="KW-0547">Nucleotide-binding</keyword>
<dbReference type="Gene3D" id="3.40.50.300">
    <property type="entry name" value="P-loop containing nucleotide triphosphate hydrolases"/>
    <property type="match status" value="4"/>
</dbReference>
<dbReference type="InterPro" id="IPR026960">
    <property type="entry name" value="RVT-Znf"/>
</dbReference>
<dbReference type="InterPro" id="IPR001270">
    <property type="entry name" value="ClpA/B"/>
</dbReference>
<dbReference type="PROSITE" id="PS00870">
    <property type="entry name" value="CLPAB_1"/>
    <property type="match status" value="1"/>
</dbReference>
<feature type="domain" description="AAA+ ATPase" evidence="6">
    <location>
        <begin position="1837"/>
        <end position="1991"/>
    </location>
</feature>
<dbReference type="SUPFAM" id="SSF56219">
    <property type="entry name" value="DNase I-like"/>
    <property type="match status" value="1"/>
</dbReference>
<gene>
    <name evidence="7" type="primary">CLPB4_1</name>
    <name evidence="7" type="ORF">CK203_005167</name>
</gene>
<feature type="compositionally biased region" description="Basic and acidic residues" evidence="5">
    <location>
        <begin position="379"/>
        <end position="399"/>
    </location>
</feature>
<evidence type="ECO:0000313" key="8">
    <source>
        <dbReference type="Proteomes" id="UP000288805"/>
    </source>
</evidence>
<dbReference type="PANTHER" id="PTHR11638:SF86">
    <property type="entry name" value="CHAPERONE PROTEIN CLPB4, MITOCHONDRIAL"/>
    <property type="match status" value="1"/>
</dbReference>
<dbReference type="PROSITE" id="PS00871">
    <property type="entry name" value="CLPAB_2"/>
    <property type="match status" value="1"/>
</dbReference>
<dbReference type="Gene3D" id="3.60.10.10">
    <property type="entry name" value="Endonuclease/exonuclease/phosphatase"/>
    <property type="match status" value="2"/>
</dbReference>
<accession>A0A438KF02</accession>
<dbReference type="Pfam" id="PF10431">
    <property type="entry name" value="ClpB_D2-small"/>
    <property type="match status" value="1"/>
</dbReference>
<evidence type="ECO:0000256" key="3">
    <source>
        <dbReference type="ARBA" id="ARBA00023186"/>
    </source>
</evidence>
<organism evidence="7 8">
    <name type="scientific">Vitis vinifera</name>
    <name type="common">Grape</name>
    <dbReference type="NCBI Taxonomy" id="29760"/>
    <lineage>
        <taxon>Eukaryota</taxon>
        <taxon>Viridiplantae</taxon>
        <taxon>Streptophyta</taxon>
        <taxon>Embryophyta</taxon>
        <taxon>Tracheophyta</taxon>
        <taxon>Spermatophyta</taxon>
        <taxon>Magnoliopsida</taxon>
        <taxon>eudicotyledons</taxon>
        <taxon>Gunneridae</taxon>
        <taxon>Pentapetalae</taxon>
        <taxon>rosids</taxon>
        <taxon>Vitales</taxon>
        <taxon>Vitaceae</taxon>
        <taxon>Viteae</taxon>
        <taxon>Vitis</taxon>
    </lineage>
</organism>
<name>A0A438KF02_VITVI</name>
<dbReference type="GO" id="GO:0016887">
    <property type="term" value="F:ATP hydrolysis activity"/>
    <property type="evidence" value="ECO:0007669"/>
    <property type="project" value="InterPro"/>
</dbReference>
<dbReference type="GO" id="GO:0005524">
    <property type="term" value="F:ATP binding"/>
    <property type="evidence" value="ECO:0007669"/>
    <property type="project" value="UniProtKB-KW"/>
</dbReference>
<dbReference type="InterPro" id="IPR027417">
    <property type="entry name" value="P-loop_NTPase"/>
</dbReference>
<evidence type="ECO:0000256" key="4">
    <source>
        <dbReference type="SAM" id="Coils"/>
    </source>
</evidence>
<keyword evidence="2" id="KW-0067">ATP-binding</keyword>
<dbReference type="InterPro" id="IPR036691">
    <property type="entry name" value="Endo/exonu/phosph_ase_sf"/>
</dbReference>
<dbReference type="SMART" id="SM00382">
    <property type="entry name" value="AAA"/>
    <property type="match status" value="1"/>
</dbReference>
<feature type="region of interest" description="Disordered" evidence="5">
    <location>
        <begin position="538"/>
        <end position="558"/>
    </location>
</feature>
<dbReference type="Pfam" id="PF13966">
    <property type="entry name" value="zf-RVT"/>
    <property type="match status" value="1"/>
</dbReference>
<dbReference type="InterPro" id="IPR028299">
    <property type="entry name" value="ClpA/B_CS2"/>
</dbReference>
<feature type="compositionally biased region" description="Basic and acidic residues" evidence="5">
    <location>
        <begin position="412"/>
        <end position="421"/>
    </location>
</feature>
<reference evidence="7 8" key="1">
    <citation type="journal article" date="2018" name="PLoS Genet.">
        <title>Population sequencing reveals clonal diversity and ancestral inbreeding in the grapevine cultivar Chardonnay.</title>
        <authorList>
            <person name="Roach M.J."/>
            <person name="Johnson D.L."/>
            <person name="Bohlmann J."/>
            <person name="van Vuuren H.J."/>
            <person name="Jones S.J."/>
            <person name="Pretorius I.S."/>
            <person name="Schmidt S.A."/>
            <person name="Borneman A.R."/>
        </authorList>
    </citation>
    <scope>NUCLEOTIDE SEQUENCE [LARGE SCALE GENOMIC DNA]</scope>
    <source>
        <strain evidence="8">cv. Chardonnay</strain>
        <tissue evidence="7">Leaf</tissue>
    </source>
</reference>
<keyword evidence="4" id="KW-0175">Coiled coil</keyword>